<dbReference type="InterPro" id="IPR020476">
    <property type="entry name" value="Nudix_hydrolase"/>
</dbReference>
<dbReference type="GO" id="GO:0006281">
    <property type="term" value="P:DNA repair"/>
    <property type="evidence" value="ECO:0007669"/>
    <property type="project" value="UniProtKB-KW"/>
</dbReference>
<dbReference type="PANTHER" id="PTHR47707:SF1">
    <property type="entry name" value="NUDIX HYDROLASE FAMILY PROTEIN"/>
    <property type="match status" value="1"/>
</dbReference>
<dbReference type="NCBIfam" id="NF006530">
    <property type="entry name" value="PRK08999.1"/>
    <property type="match status" value="1"/>
</dbReference>
<evidence type="ECO:0000256" key="14">
    <source>
        <dbReference type="ARBA" id="ARBA00041592"/>
    </source>
</evidence>
<dbReference type="InterPro" id="IPR020084">
    <property type="entry name" value="NUDIX_hydrolase_CS"/>
</dbReference>
<evidence type="ECO:0000256" key="6">
    <source>
        <dbReference type="ARBA" id="ARBA00022763"/>
    </source>
</evidence>
<comment type="catalytic activity">
    <reaction evidence="10">
        <text>8-oxo-dGTP + H2O = 8-oxo-dGMP + diphosphate + H(+)</text>
        <dbReference type="Rhea" id="RHEA:31575"/>
        <dbReference type="ChEBI" id="CHEBI:15377"/>
        <dbReference type="ChEBI" id="CHEBI:15378"/>
        <dbReference type="ChEBI" id="CHEBI:33019"/>
        <dbReference type="ChEBI" id="CHEBI:63224"/>
        <dbReference type="ChEBI" id="CHEBI:77896"/>
        <dbReference type="EC" id="3.6.1.55"/>
    </reaction>
</comment>
<keyword evidence="19" id="KW-1185">Reference proteome</keyword>
<evidence type="ECO:0000256" key="2">
    <source>
        <dbReference type="ARBA" id="ARBA00005582"/>
    </source>
</evidence>
<evidence type="ECO:0000313" key="18">
    <source>
        <dbReference type="EMBL" id="BBP42939.1"/>
    </source>
</evidence>
<evidence type="ECO:0000256" key="13">
    <source>
        <dbReference type="ARBA" id="ARBA00040794"/>
    </source>
</evidence>
<dbReference type="KEGG" id="tzo:THMIRHAT_06850"/>
<dbReference type="EMBL" id="AP021888">
    <property type="protein sequence ID" value="BBP42939.1"/>
    <property type="molecule type" value="Genomic_DNA"/>
</dbReference>
<comment type="cofactor">
    <cofactor evidence="1">
        <name>Mg(2+)</name>
        <dbReference type="ChEBI" id="CHEBI:18420"/>
    </cofactor>
</comment>
<dbReference type="Pfam" id="PF02581">
    <property type="entry name" value="TMP-TENI"/>
    <property type="match status" value="1"/>
</dbReference>
<dbReference type="PANTHER" id="PTHR47707">
    <property type="entry name" value="8-OXO-DGTP DIPHOSPHATASE"/>
    <property type="match status" value="1"/>
</dbReference>
<dbReference type="CDD" id="cd03425">
    <property type="entry name" value="NUDIX_MutT_NudA_like"/>
    <property type="match status" value="1"/>
</dbReference>
<comment type="catalytic activity">
    <reaction evidence="11">
        <text>8-oxo-GTP + H2O = 8-oxo-GMP + diphosphate + H(+)</text>
        <dbReference type="Rhea" id="RHEA:67616"/>
        <dbReference type="ChEBI" id="CHEBI:15377"/>
        <dbReference type="ChEBI" id="CHEBI:15378"/>
        <dbReference type="ChEBI" id="CHEBI:33019"/>
        <dbReference type="ChEBI" id="CHEBI:143553"/>
        <dbReference type="ChEBI" id="CHEBI:145694"/>
    </reaction>
</comment>
<dbReference type="InterPro" id="IPR000086">
    <property type="entry name" value="NUDIX_hydrolase_dom"/>
</dbReference>
<evidence type="ECO:0000256" key="3">
    <source>
        <dbReference type="ARBA" id="ARBA00022457"/>
    </source>
</evidence>
<evidence type="ECO:0000256" key="7">
    <source>
        <dbReference type="ARBA" id="ARBA00022801"/>
    </source>
</evidence>
<evidence type="ECO:0000256" key="10">
    <source>
        <dbReference type="ARBA" id="ARBA00035861"/>
    </source>
</evidence>
<evidence type="ECO:0000256" key="1">
    <source>
        <dbReference type="ARBA" id="ARBA00001946"/>
    </source>
</evidence>
<evidence type="ECO:0000313" key="19">
    <source>
        <dbReference type="Proteomes" id="UP000501466"/>
    </source>
</evidence>
<accession>A0A6F8PLG0</accession>
<dbReference type="EC" id="3.6.1.55" evidence="12"/>
<keyword evidence="8" id="KW-0460">Magnesium</keyword>
<dbReference type="Proteomes" id="UP000501466">
    <property type="component" value="Chromosome"/>
</dbReference>
<dbReference type="CDD" id="cd00564">
    <property type="entry name" value="TMP_TenI"/>
    <property type="match status" value="1"/>
</dbReference>
<evidence type="ECO:0000256" key="9">
    <source>
        <dbReference type="ARBA" id="ARBA00023204"/>
    </source>
</evidence>
<dbReference type="GO" id="GO:0046872">
    <property type="term" value="F:metal ion binding"/>
    <property type="evidence" value="ECO:0007669"/>
    <property type="project" value="UniProtKB-KW"/>
</dbReference>
<keyword evidence="9" id="KW-0234">DNA repair</keyword>
<dbReference type="GO" id="GO:0044715">
    <property type="term" value="F:8-oxo-dGDP phosphatase activity"/>
    <property type="evidence" value="ECO:0007669"/>
    <property type="project" value="TreeGrafter"/>
</dbReference>
<dbReference type="GO" id="GO:0009228">
    <property type="term" value="P:thiamine biosynthetic process"/>
    <property type="evidence" value="ECO:0007669"/>
    <property type="project" value="UniProtKB-KW"/>
</dbReference>
<keyword evidence="5" id="KW-0479">Metal-binding</keyword>
<evidence type="ECO:0000259" key="17">
    <source>
        <dbReference type="PROSITE" id="PS51462"/>
    </source>
</evidence>
<reference evidence="19" key="1">
    <citation type="submission" date="2019-11" db="EMBL/GenBank/DDBJ databases">
        <title>Isolation and characterization of two novel species in the genus Thiomicrorhabdus.</title>
        <authorList>
            <person name="Mochizuki J."/>
            <person name="Kojima H."/>
            <person name="Fukui M."/>
        </authorList>
    </citation>
    <scope>NUCLEOTIDE SEQUENCE [LARGE SCALE GENOMIC DNA]</scope>
    <source>
        <strain evidence="19">AkT22</strain>
    </source>
</reference>
<evidence type="ECO:0000256" key="4">
    <source>
        <dbReference type="ARBA" id="ARBA00022705"/>
    </source>
</evidence>
<evidence type="ECO:0000256" key="15">
    <source>
        <dbReference type="ARBA" id="ARBA00041979"/>
    </source>
</evidence>
<evidence type="ECO:0000256" key="11">
    <source>
        <dbReference type="ARBA" id="ARBA00036904"/>
    </source>
</evidence>
<dbReference type="Pfam" id="PF14815">
    <property type="entry name" value="NUDIX_4"/>
    <property type="match status" value="1"/>
</dbReference>
<protein>
    <recommendedName>
        <fullName evidence="13">8-oxo-dGTP diphosphatase</fullName>
        <ecNumber evidence="12">3.6.1.55</ecNumber>
    </recommendedName>
    <alternativeName>
        <fullName evidence="16">7,8-dihydro-8-oxoguanine-triphosphatase</fullName>
    </alternativeName>
    <alternativeName>
        <fullName evidence="15">Mutator protein MutT</fullName>
    </alternativeName>
    <alternativeName>
        <fullName evidence="14">dGTP pyrophosphohydrolase</fullName>
    </alternativeName>
</protein>
<dbReference type="Gene3D" id="3.90.79.10">
    <property type="entry name" value="Nucleoside Triphosphate Pyrophosphohydrolase"/>
    <property type="match status" value="1"/>
</dbReference>
<organism evidence="18 19">
    <name type="scientific">Thiosulfativibrio zosterae</name>
    <dbReference type="NCBI Taxonomy" id="2675053"/>
    <lineage>
        <taxon>Bacteria</taxon>
        <taxon>Pseudomonadati</taxon>
        <taxon>Pseudomonadota</taxon>
        <taxon>Gammaproteobacteria</taxon>
        <taxon>Thiotrichales</taxon>
        <taxon>Piscirickettsiaceae</taxon>
        <taxon>Thiosulfativibrio</taxon>
    </lineage>
</organism>
<evidence type="ECO:0000256" key="5">
    <source>
        <dbReference type="ARBA" id="ARBA00022723"/>
    </source>
</evidence>
<dbReference type="InterPro" id="IPR029119">
    <property type="entry name" value="MutY_C"/>
</dbReference>
<keyword evidence="6" id="KW-0227">DNA damage</keyword>
<dbReference type="PROSITE" id="PS00893">
    <property type="entry name" value="NUDIX_BOX"/>
    <property type="match status" value="1"/>
</dbReference>
<feature type="domain" description="Nudix hydrolase" evidence="17">
    <location>
        <begin position="7"/>
        <end position="132"/>
    </location>
</feature>
<dbReference type="GO" id="GO:0035539">
    <property type="term" value="F:8-oxo-7,8-dihydrodeoxyguanosine triphosphate pyrophosphatase activity"/>
    <property type="evidence" value="ECO:0007669"/>
    <property type="project" value="UniProtKB-EC"/>
</dbReference>
<dbReference type="AlphaFoldDB" id="A0A6F8PLG0"/>
<dbReference type="SUPFAM" id="SSF51391">
    <property type="entry name" value="Thiamin phosphate synthase"/>
    <property type="match status" value="1"/>
</dbReference>
<dbReference type="GO" id="GO:0008413">
    <property type="term" value="F:8-oxo-7,8-dihydroguanosine triphosphate pyrophosphatase activity"/>
    <property type="evidence" value="ECO:0007669"/>
    <property type="project" value="TreeGrafter"/>
</dbReference>
<evidence type="ECO:0000256" key="12">
    <source>
        <dbReference type="ARBA" id="ARBA00038905"/>
    </source>
</evidence>
<dbReference type="SUPFAM" id="SSF55811">
    <property type="entry name" value="Nudix"/>
    <property type="match status" value="1"/>
</dbReference>
<gene>
    <name evidence="18" type="ORF">THMIRHAT_06850</name>
</gene>
<keyword evidence="7" id="KW-0378">Hydrolase</keyword>
<dbReference type="InterPro" id="IPR015797">
    <property type="entry name" value="NUDIX_hydrolase-like_dom_sf"/>
</dbReference>
<keyword evidence="3" id="KW-0515">Mutator protein</keyword>
<dbReference type="Gene3D" id="3.20.20.70">
    <property type="entry name" value="Aldolase class I"/>
    <property type="match status" value="1"/>
</dbReference>
<dbReference type="InterPro" id="IPR047127">
    <property type="entry name" value="MutT-like"/>
</dbReference>
<sequence>MTNQKKSVDIAVGVLKVNGQYLVSQRQAHQDLAHFWEFPGGKIESGEIPQAALSREFIEEVGLTITDWQPLIEIPWDYDHKSVCLKVFIAESFSGDCQPKEGQLLKWVSADELQKLSFPAANQGLLTALNLPSVYMIAGAYKTPKEALQKLQIALQDGVKLVQLRANHLEESEFLDLAKQAVALCHQFNARCFLNGKPDWLLAVPEADGFQLASSHLMQWVERPISDDKYLAVSCHNELELAKALSLKADLVLISPVKATASHPELPGLGWEKFAQMAAKLPVPVYALGGMKPTDKTQAIASGAQGIATTSGLWPVDF</sequence>
<dbReference type="PRINTS" id="PR00502">
    <property type="entry name" value="NUDIXFAMILY"/>
</dbReference>
<dbReference type="GO" id="GO:0044716">
    <property type="term" value="F:8-oxo-GDP phosphatase activity"/>
    <property type="evidence" value="ECO:0007669"/>
    <property type="project" value="TreeGrafter"/>
</dbReference>
<comment type="similarity">
    <text evidence="2">Belongs to the Nudix hydrolase family.</text>
</comment>
<proteinExistence type="inferred from homology"/>
<dbReference type="InterPro" id="IPR013785">
    <property type="entry name" value="Aldolase_TIM"/>
</dbReference>
<dbReference type="RefSeq" id="WP_173290789.1">
    <property type="nucleotide sequence ID" value="NZ_AP021888.1"/>
</dbReference>
<evidence type="ECO:0000256" key="16">
    <source>
        <dbReference type="ARBA" id="ARBA00042798"/>
    </source>
</evidence>
<dbReference type="InterPro" id="IPR022998">
    <property type="entry name" value="ThiamineP_synth_TenI"/>
</dbReference>
<dbReference type="GO" id="GO:0006260">
    <property type="term" value="P:DNA replication"/>
    <property type="evidence" value="ECO:0007669"/>
    <property type="project" value="UniProtKB-KW"/>
</dbReference>
<evidence type="ECO:0000256" key="8">
    <source>
        <dbReference type="ARBA" id="ARBA00022842"/>
    </source>
</evidence>
<dbReference type="PROSITE" id="PS51462">
    <property type="entry name" value="NUDIX"/>
    <property type="match status" value="1"/>
</dbReference>
<keyword evidence="4" id="KW-0235">DNA replication</keyword>
<name>A0A6F8PLG0_9GAMM</name>
<dbReference type="InterPro" id="IPR036206">
    <property type="entry name" value="ThiamineP_synth_sf"/>
</dbReference>